<reference evidence="1" key="1">
    <citation type="submission" date="2014-11" db="EMBL/GenBank/DDBJ databases">
        <authorList>
            <person name="Amaro Gonzalez C."/>
        </authorList>
    </citation>
    <scope>NUCLEOTIDE SEQUENCE</scope>
</reference>
<dbReference type="EMBL" id="GBXM01064323">
    <property type="protein sequence ID" value="JAH44254.1"/>
    <property type="molecule type" value="Transcribed_RNA"/>
</dbReference>
<accession>A0A0E9T2R6</accession>
<dbReference type="AlphaFoldDB" id="A0A0E9T2R6"/>
<organism evidence="1">
    <name type="scientific">Anguilla anguilla</name>
    <name type="common">European freshwater eel</name>
    <name type="synonym">Muraena anguilla</name>
    <dbReference type="NCBI Taxonomy" id="7936"/>
    <lineage>
        <taxon>Eukaryota</taxon>
        <taxon>Metazoa</taxon>
        <taxon>Chordata</taxon>
        <taxon>Craniata</taxon>
        <taxon>Vertebrata</taxon>
        <taxon>Euteleostomi</taxon>
        <taxon>Actinopterygii</taxon>
        <taxon>Neopterygii</taxon>
        <taxon>Teleostei</taxon>
        <taxon>Anguilliformes</taxon>
        <taxon>Anguillidae</taxon>
        <taxon>Anguilla</taxon>
    </lineage>
</organism>
<dbReference type="EMBL" id="GBXM01061599">
    <property type="protein sequence ID" value="JAH46978.1"/>
    <property type="molecule type" value="Transcribed_RNA"/>
</dbReference>
<reference evidence="1" key="2">
    <citation type="journal article" date="2015" name="Fish Shellfish Immunol.">
        <title>Early steps in the European eel (Anguilla anguilla)-Vibrio vulnificus interaction in the gills: Role of the RtxA13 toxin.</title>
        <authorList>
            <person name="Callol A."/>
            <person name="Pajuelo D."/>
            <person name="Ebbesson L."/>
            <person name="Teles M."/>
            <person name="MacKenzie S."/>
            <person name="Amaro C."/>
        </authorList>
    </citation>
    <scope>NUCLEOTIDE SEQUENCE</scope>
</reference>
<proteinExistence type="predicted"/>
<evidence type="ECO:0000313" key="1">
    <source>
        <dbReference type="EMBL" id="JAH46978.1"/>
    </source>
</evidence>
<sequence length="39" mass="4700">MIMLIIANKHMFYFMSQLMQQVTYFVTCLIPVCRCPDRL</sequence>
<name>A0A0E9T2R6_ANGAN</name>
<protein>
    <submittedName>
        <fullName evidence="1">Uncharacterized protein</fullName>
    </submittedName>
</protein>
<dbReference type="EMBL" id="GBXM01082279">
    <property type="protein sequence ID" value="JAH26298.1"/>
    <property type="molecule type" value="Transcribed_RNA"/>
</dbReference>